<evidence type="ECO:0000259" key="4">
    <source>
        <dbReference type="PROSITE" id="PS51063"/>
    </source>
</evidence>
<dbReference type="InterPro" id="IPR012318">
    <property type="entry name" value="HTH_CRP"/>
</dbReference>
<organism evidence="5 6">
    <name type="scientific">Burkholderia aenigmatica</name>
    <dbReference type="NCBI Taxonomy" id="2015348"/>
    <lineage>
        <taxon>Bacteria</taxon>
        <taxon>Pseudomonadati</taxon>
        <taxon>Pseudomonadota</taxon>
        <taxon>Betaproteobacteria</taxon>
        <taxon>Burkholderiales</taxon>
        <taxon>Burkholderiaceae</taxon>
        <taxon>Burkholderia</taxon>
        <taxon>Burkholderia cepacia complex</taxon>
    </lineage>
</organism>
<accession>A0A6J5JAM8</accession>
<dbReference type="GO" id="GO:0003700">
    <property type="term" value="F:DNA-binding transcription factor activity"/>
    <property type="evidence" value="ECO:0007669"/>
    <property type="project" value="TreeGrafter"/>
</dbReference>
<evidence type="ECO:0000313" key="5">
    <source>
        <dbReference type="EMBL" id="CAB3968713.1"/>
    </source>
</evidence>
<dbReference type="InterPro" id="IPR036390">
    <property type="entry name" value="WH_DNA-bd_sf"/>
</dbReference>
<dbReference type="GO" id="GO:0003677">
    <property type="term" value="F:DNA binding"/>
    <property type="evidence" value="ECO:0007669"/>
    <property type="project" value="UniProtKB-KW"/>
</dbReference>
<dbReference type="Gene3D" id="2.60.120.10">
    <property type="entry name" value="Jelly Rolls"/>
    <property type="match status" value="1"/>
</dbReference>
<evidence type="ECO:0000313" key="6">
    <source>
        <dbReference type="Proteomes" id="UP000494301"/>
    </source>
</evidence>
<dbReference type="PANTHER" id="PTHR24567">
    <property type="entry name" value="CRP FAMILY TRANSCRIPTIONAL REGULATORY PROTEIN"/>
    <property type="match status" value="1"/>
</dbReference>
<proteinExistence type="predicted"/>
<evidence type="ECO:0000256" key="2">
    <source>
        <dbReference type="ARBA" id="ARBA00023125"/>
    </source>
</evidence>
<dbReference type="InterPro" id="IPR000595">
    <property type="entry name" value="cNMP-bd_dom"/>
</dbReference>
<dbReference type="Proteomes" id="UP000494301">
    <property type="component" value="Unassembled WGS sequence"/>
</dbReference>
<dbReference type="AlphaFoldDB" id="A0A6J5JAM8"/>
<gene>
    <name evidence="5" type="ORF">BLA3211_05124</name>
</gene>
<keyword evidence="2" id="KW-0238">DNA-binding</keyword>
<keyword evidence="1" id="KW-0805">Transcription regulation</keyword>
<dbReference type="SMART" id="SM00419">
    <property type="entry name" value="HTH_CRP"/>
    <property type="match status" value="1"/>
</dbReference>
<dbReference type="EMBL" id="CABWIL020000019">
    <property type="protein sequence ID" value="CAB3968713.1"/>
    <property type="molecule type" value="Genomic_DNA"/>
</dbReference>
<feature type="domain" description="HTH crp-type" evidence="4">
    <location>
        <begin position="212"/>
        <end position="278"/>
    </location>
</feature>
<dbReference type="Pfam" id="PF13545">
    <property type="entry name" value="HTH_Crp_2"/>
    <property type="match status" value="1"/>
</dbReference>
<sequence length="326" mass="35806">MYWHVNRLFGLACRNGTADSIRRRQADGRSESGLWAATTVNVQARIAITSSVHAAAGGADNKRDTDMLHLHSSYSANAILAALPEDSIRTMAPHLELVRVKAGALDRVGEPMRHVHFPTTAMMSVQHLMEDGAMVEVAQIGREGVVGLATLAGGASVSHRVEVRIGGMAYRVPSCVMRAEFERSPATYRLLLNYCQATMAQISRSALCNRHHSVSEQLSRWLLLAHDRIDGDELAVTQQTIANMLGVRREGVTEAAGNLQEAGLIRQRRGRITVLDREGLEHHACECYDLIRADYRRLLGTRGTARSTPIRSRMPEARCGFPAHAA</sequence>
<dbReference type="PROSITE" id="PS51063">
    <property type="entry name" value="HTH_CRP_2"/>
    <property type="match status" value="1"/>
</dbReference>
<dbReference type="InterPro" id="IPR014710">
    <property type="entry name" value="RmlC-like_jellyroll"/>
</dbReference>
<dbReference type="SUPFAM" id="SSF46785">
    <property type="entry name" value="Winged helix' DNA-binding domain"/>
    <property type="match status" value="1"/>
</dbReference>
<dbReference type="InterPro" id="IPR018490">
    <property type="entry name" value="cNMP-bd_dom_sf"/>
</dbReference>
<dbReference type="InterPro" id="IPR050397">
    <property type="entry name" value="Env_Response_Regulators"/>
</dbReference>
<keyword evidence="3" id="KW-0804">Transcription</keyword>
<dbReference type="SUPFAM" id="SSF51206">
    <property type="entry name" value="cAMP-binding domain-like"/>
    <property type="match status" value="1"/>
</dbReference>
<evidence type="ECO:0000256" key="1">
    <source>
        <dbReference type="ARBA" id="ARBA00023015"/>
    </source>
</evidence>
<dbReference type="CDD" id="cd00038">
    <property type="entry name" value="CAP_ED"/>
    <property type="match status" value="1"/>
</dbReference>
<dbReference type="GO" id="GO:0005829">
    <property type="term" value="C:cytosol"/>
    <property type="evidence" value="ECO:0007669"/>
    <property type="project" value="TreeGrafter"/>
</dbReference>
<evidence type="ECO:0000256" key="3">
    <source>
        <dbReference type="ARBA" id="ARBA00023163"/>
    </source>
</evidence>
<reference evidence="5 6" key="1">
    <citation type="submission" date="2020-04" db="EMBL/GenBank/DDBJ databases">
        <authorList>
            <person name="Depoorter E."/>
        </authorList>
    </citation>
    <scope>NUCLEOTIDE SEQUENCE [LARGE SCALE GENOMIC DNA]</scope>
    <source>
        <strain evidence="5 6">BCC0217</strain>
    </source>
</reference>
<name>A0A6J5JAM8_9BURK</name>
<protein>
    <submittedName>
        <fullName evidence="5">Crp/Fnr family transcriptional regulator</fullName>
    </submittedName>
</protein>
<dbReference type="PANTHER" id="PTHR24567:SF74">
    <property type="entry name" value="HTH-TYPE TRANSCRIPTIONAL REGULATOR ARCR"/>
    <property type="match status" value="1"/>
</dbReference>